<feature type="signal peptide" evidence="1">
    <location>
        <begin position="1"/>
        <end position="21"/>
    </location>
</feature>
<accession>A0A9D9EQJ0</accession>
<dbReference type="PANTHER" id="PTHR30535:SF34">
    <property type="entry name" value="MOLYBDATE-BINDING PROTEIN MOLA"/>
    <property type="match status" value="1"/>
</dbReference>
<evidence type="ECO:0000313" key="4">
    <source>
        <dbReference type="Proteomes" id="UP000823661"/>
    </source>
</evidence>
<dbReference type="InterPro" id="IPR050902">
    <property type="entry name" value="ABC_Transporter_SBP"/>
</dbReference>
<dbReference type="PROSITE" id="PS50983">
    <property type="entry name" value="FE_B12_PBP"/>
    <property type="match status" value="1"/>
</dbReference>
<comment type="caution">
    <text evidence="3">The sequence shown here is derived from an EMBL/GenBank/DDBJ whole genome shotgun (WGS) entry which is preliminary data.</text>
</comment>
<dbReference type="PROSITE" id="PS51257">
    <property type="entry name" value="PROKAR_LIPOPROTEIN"/>
    <property type="match status" value="1"/>
</dbReference>
<feature type="chain" id="PRO_5038888979" evidence="1">
    <location>
        <begin position="22"/>
        <end position="364"/>
    </location>
</feature>
<sequence length="364" mass="39643">MGCRTVIYALMLLATFSCSFAGQPAAPSAGNMYASLFELLPDAAVSISPFTGDRDTLYIDAPMDNIVCMSSSHVAFLSEAGAVKSVSAVSGVRFLSDRTLAESPALVEVGDEAAFDYEAVMKLKPDVVLAYTVSSVEPQYIARLRSLGIRVFIIYDHLEHHPLARAEYIRLAGALTGRRAQADSVFNAVCEKYVSLAAAVSHRAGDAGMEVASGREHSGRRVKVLMNLPFSDMWYVPGEENYMSYLIRDAGGEVLGARKGRSSSSVISVEEAYRLSREADFWLHPGSCTTRDRITEIHPLFSRFGPMQRPRSIFNNVAQSNASGGNAFWESGAVHPELILSDLIAIFNGDASGCSRLHYYIEVE</sequence>
<dbReference type="Gene3D" id="3.40.50.1980">
    <property type="entry name" value="Nitrogenase molybdenum iron protein domain"/>
    <property type="match status" value="2"/>
</dbReference>
<proteinExistence type="predicted"/>
<evidence type="ECO:0000259" key="2">
    <source>
        <dbReference type="PROSITE" id="PS50983"/>
    </source>
</evidence>
<name>A0A9D9EQJ0_9BACT</name>
<keyword evidence="1" id="KW-0732">Signal</keyword>
<reference evidence="3" key="1">
    <citation type="submission" date="2020-10" db="EMBL/GenBank/DDBJ databases">
        <authorList>
            <person name="Gilroy R."/>
        </authorList>
    </citation>
    <scope>NUCLEOTIDE SEQUENCE</scope>
    <source>
        <strain evidence="3">B1-20833</strain>
    </source>
</reference>
<feature type="domain" description="Fe/B12 periplasmic-binding" evidence="2">
    <location>
        <begin position="65"/>
        <end position="351"/>
    </location>
</feature>
<evidence type="ECO:0000256" key="1">
    <source>
        <dbReference type="SAM" id="SignalP"/>
    </source>
</evidence>
<protein>
    <submittedName>
        <fullName evidence="3">ABC transporter substrate-binding protein</fullName>
    </submittedName>
</protein>
<dbReference type="GO" id="GO:0071281">
    <property type="term" value="P:cellular response to iron ion"/>
    <property type="evidence" value="ECO:0007669"/>
    <property type="project" value="TreeGrafter"/>
</dbReference>
<gene>
    <name evidence="3" type="ORF">IAC06_02865</name>
</gene>
<evidence type="ECO:0000313" key="3">
    <source>
        <dbReference type="EMBL" id="MBO8451813.1"/>
    </source>
</evidence>
<reference evidence="3" key="2">
    <citation type="journal article" date="2021" name="PeerJ">
        <title>Extensive microbial diversity within the chicken gut microbiome revealed by metagenomics and culture.</title>
        <authorList>
            <person name="Gilroy R."/>
            <person name="Ravi A."/>
            <person name="Getino M."/>
            <person name="Pursley I."/>
            <person name="Horton D.L."/>
            <person name="Alikhan N.F."/>
            <person name="Baker D."/>
            <person name="Gharbi K."/>
            <person name="Hall N."/>
            <person name="Watson M."/>
            <person name="Adriaenssens E.M."/>
            <person name="Foster-Nyarko E."/>
            <person name="Jarju S."/>
            <person name="Secka A."/>
            <person name="Antonio M."/>
            <person name="Oren A."/>
            <person name="Chaudhuri R.R."/>
            <person name="La Ragione R."/>
            <person name="Hildebrand F."/>
            <person name="Pallen M.J."/>
        </authorList>
    </citation>
    <scope>NUCLEOTIDE SEQUENCE</scope>
    <source>
        <strain evidence="3">B1-20833</strain>
    </source>
</reference>
<dbReference type="Pfam" id="PF01497">
    <property type="entry name" value="Peripla_BP_2"/>
    <property type="match status" value="1"/>
</dbReference>
<dbReference type="EMBL" id="JADIMI010000022">
    <property type="protein sequence ID" value="MBO8451813.1"/>
    <property type="molecule type" value="Genomic_DNA"/>
</dbReference>
<dbReference type="SUPFAM" id="SSF53807">
    <property type="entry name" value="Helical backbone' metal receptor"/>
    <property type="match status" value="1"/>
</dbReference>
<dbReference type="PANTHER" id="PTHR30535">
    <property type="entry name" value="VITAMIN B12-BINDING PROTEIN"/>
    <property type="match status" value="1"/>
</dbReference>
<dbReference type="Proteomes" id="UP000823661">
    <property type="component" value="Unassembled WGS sequence"/>
</dbReference>
<dbReference type="AlphaFoldDB" id="A0A9D9EQJ0"/>
<dbReference type="InterPro" id="IPR002491">
    <property type="entry name" value="ABC_transptr_periplasmic_BD"/>
</dbReference>
<organism evidence="3 4">
    <name type="scientific">Candidatus Cryptobacteroides intestinavium</name>
    <dbReference type="NCBI Taxonomy" id="2840766"/>
    <lineage>
        <taxon>Bacteria</taxon>
        <taxon>Pseudomonadati</taxon>
        <taxon>Bacteroidota</taxon>
        <taxon>Bacteroidia</taxon>
        <taxon>Bacteroidales</taxon>
        <taxon>Candidatus Cryptobacteroides</taxon>
    </lineage>
</organism>